<comment type="caution">
    <text evidence="1">The sequence shown here is derived from an EMBL/GenBank/DDBJ whole genome shotgun (WGS) entry which is preliminary data.</text>
</comment>
<reference evidence="1 2" key="1">
    <citation type="submission" date="2019-07" db="EMBL/GenBank/DDBJ databases">
        <title>Whole genome shotgun sequence of Gluconobacter kanchanaburiensis NBRC 103587.</title>
        <authorList>
            <person name="Hosoyama A."/>
            <person name="Uohara A."/>
            <person name="Ohji S."/>
            <person name="Ichikawa N."/>
        </authorList>
    </citation>
    <scope>NUCLEOTIDE SEQUENCE [LARGE SCALE GENOMIC DNA]</scope>
    <source>
        <strain evidence="1 2">NBRC 103587</strain>
    </source>
</reference>
<accession>A0A511BCX9</accession>
<name>A0A511BCX9_9PROT</name>
<sequence length="70" mass="8244">MHVLKVDIEDYEGRELLPFFPEALAALWPDHLIMEDTEHGRWAQGVFPVLRRCGYERCSRSRGNLLLSRF</sequence>
<dbReference type="Proteomes" id="UP000321079">
    <property type="component" value="Unassembled WGS sequence"/>
</dbReference>
<evidence type="ECO:0000313" key="1">
    <source>
        <dbReference type="EMBL" id="GEK97453.1"/>
    </source>
</evidence>
<dbReference type="AlphaFoldDB" id="A0A511BCX9"/>
<dbReference type="EMBL" id="BJVA01000028">
    <property type="protein sequence ID" value="GEK97453.1"/>
    <property type="molecule type" value="Genomic_DNA"/>
</dbReference>
<proteinExistence type="predicted"/>
<organism evidence="1 2">
    <name type="scientific">Gluconobacter kanchanaburiensis NBRC 103587</name>
    <dbReference type="NCBI Taxonomy" id="1307948"/>
    <lineage>
        <taxon>Bacteria</taxon>
        <taxon>Pseudomonadati</taxon>
        <taxon>Pseudomonadota</taxon>
        <taxon>Alphaproteobacteria</taxon>
        <taxon>Acetobacterales</taxon>
        <taxon>Acetobacteraceae</taxon>
        <taxon>Gluconobacter</taxon>
    </lineage>
</organism>
<protein>
    <recommendedName>
        <fullName evidence="3">Methyltransferase FkbM domain-containing protein</fullName>
    </recommendedName>
</protein>
<keyword evidence="2" id="KW-1185">Reference proteome</keyword>
<evidence type="ECO:0000313" key="2">
    <source>
        <dbReference type="Proteomes" id="UP000321079"/>
    </source>
</evidence>
<evidence type="ECO:0008006" key="3">
    <source>
        <dbReference type="Google" id="ProtNLM"/>
    </source>
</evidence>
<gene>
    <name evidence="1" type="ORF">GKA01_26500</name>
</gene>